<protein>
    <submittedName>
        <fullName evidence="6">Glycogen debranching enzyme GlgX</fullName>
    </submittedName>
</protein>
<dbReference type="PANTHER" id="PTHR43002">
    <property type="entry name" value="GLYCOGEN DEBRANCHING ENZYME"/>
    <property type="match status" value="1"/>
</dbReference>
<name>A0A1F7WLI9_9BACT</name>
<dbReference type="InterPro" id="IPR014756">
    <property type="entry name" value="Ig_E-set"/>
</dbReference>
<dbReference type="SMART" id="SM00642">
    <property type="entry name" value="Aamy"/>
    <property type="match status" value="1"/>
</dbReference>
<proteinExistence type="inferred from homology"/>
<evidence type="ECO:0000256" key="1">
    <source>
        <dbReference type="ARBA" id="ARBA00008061"/>
    </source>
</evidence>
<gene>
    <name evidence="6" type="ORF">A2008_08590</name>
</gene>
<dbReference type="InterPro" id="IPR004193">
    <property type="entry name" value="Glyco_hydro_13_N"/>
</dbReference>
<dbReference type="InterPro" id="IPR013783">
    <property type="entry name" value="Ig-like_fold"/>
</dbReference>
<dbReference type="GO" id="GO:0005980">
    <property type="term" value="P:glycogen catabolic process"/>
    <property type="evidence" value="ECO:0007669"/>
    <property type="project" value="InterPro"/>
</dbReference>
<evidence type="ECO:0000256" key="3">
    <source>
        <dbReference type="ARBA" id="ARBA00022946"/>
    </source>
</evidence>
<accession>A0A1F7WLI9</accession>
<dbReference type="InterPro" id="IPR048650">
    <property type="entry name" value="ISOA1-3-like_C"/>
</dbReference>
<dbReference type="SUPFAM" id="SSF81296">
    <property type="entry name" value="E set domains"/>
    <property type="match status" value="1"/>
</dbReference>
<dbReference type="Gene3D" id="2.60.40.10">
    <property type="entry name" value="Immunoglobulins"/>
    <property type="match status" value="1"/>
</dbReference>
<keyword evidence="2" id="KW-0378">Hydrolase</keyword>
<evidence type="ECO:0000256" key="4">
    <source>
        <dbReference type="ARBA" id="ARBA00023295"/>
    </source>
</evidence>
<dbReference type="Pfam" id="PF00128">
    <property type="entry name" value="Alpha-amylase"/>
    <property type="match status" value="1"/>
</dbReference>
<dbReference type="InterPro" id="IPR006047">
    <property type="entry name" value="GH13_cat_dom"/>
</dbReference>
<feature type="domain" description="Glycosyl hydrolase family 13 catalytic" evidence="5">
    <location>
        <begin position="173"/>
        <end position="586"/>
    </location>
</feature>
<evidence type="ECO:0000259" key="5">
    <source>
        <dbReference type="SMART" id="SM00642"/>
    </source>
</evidence>
<dbReference type="Gene3D" id="3.20.20.80">
    <property type="entry name" value="Glycosidases"/>
    <property type="match status" value="1"/>
</dbReference>
<comment type="similarity">
    <text evidence="1">Belongs to the glycosyl hydrolase 13 family.</text>
</comment>
<evidence type="ECO:0000256" key="2">
    <source>
        <dbReference type="ARBA" id="ARBA00022801"/>
    </source>
</evidence>
<sequence length="717" mass="81930">MQEYKSLKGRPYPLGSSFDKKGGLNFAVLSKNSQGVTLEFYKLNDLGSPFVSFELNPKKNKTGDIWHIHIIGLDFSLLCYAYRFSGEYSPEKTGDRFNRNKLLIDPYARALVSFDNRWHFDAAYGYDKAQKKDVDLYPSPVDNSGPGMKCVLVDDSHYDWQDDHHPRIPLNKTIIYETHARGTTMHQSSRVASRGTFAGIAEKIPYFRELGITAIEFLPVHEFNEDEIIRVNPKTGERLKNYWGYNSLSFFALNSLYSSSKEPGGVVVEFKDMVRQLHYADIEVILDVVYNHTGEGNEVGPSVAFRGIDNRLYYHLDANRFYKNYSGCGNTLNCNHSAVKQMILDSLRYFVSEMHVDGFRFDLAAILGRDASGAWIGVNSLLRDIEEDPILAGTKLIAEGWDAAGCYKVGEFPPGWAEWNGKFRDDIRSFMKGDDGFVSALATRICGSPDLYGNGRAPYHSINFITSHDGFTLRDLVTYNNKNNFENGEYNADGTDDNRSYNYGAEGETGDIEINRTRIRQAKNFVTLLMISQGTPMILGGDEFYRTQRGNNNCYCQDNKLSWFDWDFIEKYREVFDYFKKIIAFRRENPIFCLETFLNKSDAHNPEISAKFIDWHGVKLNQPDWSNISHSLAFTINGLSKITSIKNYDKRFYIAINAFSQPLIFELPPARPKMHWRLKADTFEKSGKDIFADDEMPARVEGSIKVRPRSIVILAEK</sequence>
<evidence type="ECO:0000313" key="6">
    <source>
        <dbReference type="EMBL" id="OGM03701.1"/>
    </source>
</evidence>
<dbReference type="GO" id="GO:0019156">
    <property type="term" value="F:isoamylase activity"/>
    <property type="evidence" value="ECO:0007669"/>
    <property type="project" value="UniProtKB-ARBA"/>
</dbReference>
<reference evidence="6 7" key="1">
    <citation type="journal article" date="2016" name="Nat. Commun.">
        <title>Thousands of microbial genomes shed light on interconnected biogeochemical processes in an aquifer system.</title>
        <authorList>
            <person name="Anantharaman K."/>
            <person name="Brown C.T."/>
            <person name="Hug L.A."/>
            <person name="Sharon I."/>
            <person name="Castelle C.J."/>
            <person name="Probst A.J."/>
            <person name="Thomas B.C."/>
            <person name="Singh A."/>
            <person name="Wilkins M.J."/>
            <person name="Karaoz U."/>
            <person name="Brodie E.L."/>
            <person name="Williams K.H."/>
            <person name="Hubbard S.S."/>
            <person name="Banfield J.F."/>
        </authorList>
    </citation>
    <scope>NUCLEOTIDE SEQUENCE [LARGE SCALE GENOMIC DNA]</scope>
</reference>
<dbReference type="AlphaFoldDB" id="A0A1F7WLI9"/>
<dbReference type="SUPFAM" id="SSF51011">
    <property type="entry name" value="Glycosyl hydrolase domain"/>
    <property type="match status" value="1"/>
</dbReference>
<dbReference type="GO" id="GO:0004135">
    <property type="term" value="F:amylo-alpha-1,6-glucosidase activity"/>
    <property type="evidence" value="ECO:0007669"/>
    <property type="project" value="InterPro"/>
</dbReference>
<comment type="caution">
    <text evidence="6">The sequence shown here is derived from an EMBL/GenBank/DDBJ whole genome shotgun (WGS) entry which is preliminary data.</text>
</comment>
<keyword evidence="3" id="KW-0809">Transit peptide</keyword>
<dbReference type="CDD" id="cd02856">
    <property type="entry name" value="E_set_GDE_Isoamylase_N"/>
    <property type="match status" value="1"/>
</dbReference>
<organism evidence="6 7">
    <name type="scientific">Candidatus Wallbacteria bacterium GWC2_49_35</name>
    <dbReference type="NCBI Taxonomy" id="1817813"/>
    <lineage>
        <taxon>Bacteria</taxon>
        <taxon>Candidatus Walliibacteriota</taxon>
    </lineage>
</organism>
<dbReference type="InterPro" id="IPR044505">
    <property type="entry name" value="GlgX_Isoamylase_N_E_set"/>
</dbReference>
<dbReference type="Proteomes" id="UP000178735">
    <property type="component" value="Unassembled WGS sequence"/>
</dbReference>
<keyword evidence="4" id="KW-0326">Glycosidase</keyword>
<dbReference type="Pfam" id="PF21156">
    <property type="entry name" value="ISOA1-3_C"/>
    <property type="match status" value="1"/>
</dbReference>
<dbReference type="EMBL" id="MGFH01000157">
    <property type="protein sequence ID" value="OGM03701.1"/>
    <property type="molecule type" value="Genomic_DNA"/>
</dbReference>
<dbReference type="InterPro" id="IPR013780">
    <property type="entry name" value="Glyco_hydro_b"/>
</dbReference>
<dbReference type="InterPro" id="IPR011837">
    <property type="entry name" value="Glycogen_debranch_GlgX"/>
</dbReference>
<dbReference type="NCBIfam" id="TIGR02100">
    <property type="entry name" value="glgX_debranch"/>
    <property type="match status" value="1"/>
</dbReference>
<evidence type="ECO:0000313" key="7">
    <source>
        <dbReference type="Proteomes" id="UP000178735"/>
    </source>
</evidence>
<dbReference type="InterPro" id="IPR017853">
    <property type="entry name" value="GH"/>
</dbReference>
<dbReference type="CDD" id="cd11326">
    <property type="entry name" value="AmyAc_Glg_debranch"/>
    <property type="match status" value="1"/>
</dbReference>
<dbReference type="Pfam" id="PF02922">
    <property type="entry name" value="CBM_48"/>
    <property type="match status" value="1"/>
</dbReference>
<dbReference type="Gene3D" id="2.60.40.1180">
    <property type="entry name" value="Golgi alpha-mannosidase II"/>
    <property type="match status" value="1"/>
</dbReference>
<dbReference type="SUPFAM" id="SSF51445">
    <property type="entry name" value="(Trans)glycosidases"/>
    <property type="match status" value="1"/>
</dbReference>
<dbReference type="STRING" id="1817813.A2008_08590"/>